<evidence type="ECO:0000256" key="12">
    <source>
        <dbReference type="ARBA" id="ARBA00023026"/>
    </source>
</evidence>
<evidence type="ECO:0000259" key="17">
    <source>
        <dbReference type="PROSITE" id="PS51695"/>
    </source>
</evidence>
<dbReference type="GO" id="GO:0006508">
    <property type="term" value="P:proteolysis"/>
    <property type="evidence" value="ECO:0007669"/>
    <property type="project" value="UniProtKB-KW"/>
</dbReference>
<evidence type="ECO:0000256" key="14">
    <source>
        <dbReference type="ARBA" id="ARBA00023180"/>
    </source>
</evidence>
<keyword evidence="5" id="KW-0964">Secreted</keyword>
<evidence type="ECO:0000256" key="4">
    <source>
        <dbReference type="ARBA" id="ARBA00012462"/>
    </source>
</evidence>
<evidence type="ECO:0000256" key="15">
    <source>
        <dbReference type="PROSITE-ProRule" id="PRU01032"/>
    </source>
</evidence>
<feature type="binding site" evidence="15">
    <location>
        <position position="571"/>
    </location>
    <ligand>
        <name>Ca(2+)</name>
        <dbReference type="ChEBI" id="CHEBI:29108"/>
    </ligand>
</feature>
<dbReference type="CDD" id="cd04056">
    <property type="entry name" value="Peptidases_S53"/>
    <property type="match status" value="1"/>
</dbReference>
<feature type="active site" description="Charge relay system" evidence="15">
    <location>
        <position position="493"/>
    </location>
</feature>
<keyword evidence="8 16" id="KW-0732">Signal</keyword>
<keyword evidence="14" id="KW-0325">Glycoprotein</keyword>
<dbReference type="PROSITE" id="PS51695">
    <property type="entry name" value="SEDOLISIN"/>
    <property type="match status" value="1"/>
</dbReference>
<feature type="chain" id="PRO_5021244702" description="tripeptidyl-peptidase II" evidence="16">
    <location>
        <begin position="22"/>
        <end position="593"/>
    </location>
</feature>
<accession>A0A507QXZ3</accession>
<dbReference type="SUPFAM" id="SSF52743">
    <property type="entry name" value="Subtilisin-like"/>
    <property type="match status" value="1"/>
</dbReference>
<evidence type="ECO:0000256" key="5">
    <source>
        <dbReference type="ARBA" id="ARBA00022525"/>
    </source>
</evidence>
<keyword evidence="9 15" id="KW-0378">Hydrolase</keyword>
<dbReference type="STRING" id="5098.A0A507QXZ3"/>
<evidence type="ECO:0000313" key="18">
    <source>
        <dbReference type="EMBL" id="TQB74544.1"/>
    </source>
</evidence>
<keyword evidence="12" id="KW-0843">Virulence</keyword>
<dbReference type="EMBL" id="VIFY01000030">
    <property type="protein sequence ID" value="TQB74544.1"/>
    <property type="molecule type" value="Genomic_DNA"/>
</dbReference>
<feature type="active site" description="Charge relay system" evidence="15">
    <location>
        <position position="271"/>
    </location>
</feature>
<evidence type="ECO:0000256" key="10">
    <source>
        <dbReference type="ARBA" id="ARBA00022825"/>
    </source>
</evidence>
<dbReference type="PANTHER" id="PTHR14218">
    <property type="entry name" value="PROTEASE S8 TRIPEPTIDYL PEPTIDASE I CLN2"/>
    <property type="match status" value="1"/>
</dbReference>
<dbReference type="InterPro" id="IPR023828">
    <property type="entry name" value="Peptidase_S8_Ser-AS"/>
</dbReference>
<evidence type="ECO:0000256" key="1">
    <source>
        <dbReference type="ARBA" id="ARBA00001910"/>
    </source>
</evidence>
<evidence type="ECO:0000256" key="7">
    <source>
        <dbReference type="ARBA" id="ARBA00022723"/>
    </source>
</evidence>
<comment type="cofactor">
    <cofactor evidence="15">
        <name>Ca(2+)</name>
        <dbReference type="ChEBI" id="CHEBI:29108"/>
    </cofactor>
    <text evidence="15">Binds 1 Ca(2+) ion per subunit.</text>
</comment>
<keyword evidence="13" id="KW-0865">Zymogen</keyword>
<dbReference type="AlphaFoldDB" id="A0A507QXZ3"/>
<comment type="caution">
    <text evidence="18">The sequence shown here is derived from an EMBL/GenBank/DDBJ whole genome shotgun (WGS) entry which is preliminary data.</text>
</comment>
<evidence type="ECO:0000256" key="16">
    <source>
        <dbReference type="SAM" id="SignalP"/>
    </source>
</evidence>
<dbReference type="InterPro" id="IPR036852">
    <property type="entry name" value="Peptidase_S8/S53_dom_sf"/>
</dbReference>
<dbReference type="FunFam" id="3.40.50.200:FF:000015">
    <property type="entry name" value="Tripeptidyl peptidase A"/>
    <property type="match status" value="1"/>
</dbReference>
<evidence type="ECO:0000256" key="6">
    <source>
        <dbReference type="ARBA" id="ARBA00022670"/>
    </source>
</evidence>
<evidence type="ECO:0000256" key="9">
    <source>
        <dbReference type="ARBA" id="ARBA00022801"/>
    </source>
</evidence>
<feature type="binding site" evidence="15">
    <location>
        <position position="573"/>
    </location>
    <ligand>
        <name>Ca(2+)</name>
        <dbReference type="ChEBI" id="CHEBI:29108"/>
    </ligand>
</feature>
<keyword evidence="19" id="KW-1185">Reference proteome</keyword>
<feature type="domain" description="Peptidase S53" evidence="17">
    <location>
        <begin position="196"/>
        <end position="593"/>
    </location>
</feature>
<feature type="signal peptide" evidence="16">
    <location>
        <begin position="1"/>
        <end position="21"/>
    </location>
</feature>
<dbReference type="Proteomes" id="UP000319663">
    <property type="component" value="Unassembled WGS sequence"/>
</dbReference>
<evidence type="ECO:0000256" key="11">
    <source>
        <dbReference type="ARBA" id="ARBA00022837"/>
    </source>
</evidence>
<evidence type="ECO:0000256" key="8">
    <source>
        <dbReference type="ARBA" id="ARBA00022729"/>
    </source>
</evidence>
<keyword evidence="11 15" id="KW-0106">Calcium</keyword>
<name>A0A507QXZ3_MONPU</name>
<dbReference type="InterPro" id="IPR030400">
    <property type="entry name" value="Sedolisin_dom"/>
</dbReference>
<sequence>MSVRSIIRAGLLYQLALPALGAVHEQLAAVPNGWTKVQDADDSTTISLTVALNYQNLDQLESKLISVSTPGHPEYGKHLDLNDINALFPPASDSSVVSWLKDAGVSQIHTTGSSVNFATTVGTANKLLNTNFAYYSDGAGQKLRTTQYSIPDHLAGDIDLISPTTYFGKTTAVRSVVSIANTGVKSIDVDASCNKSITPSCLKELYGVGDYVPDPASGSRVAFSSFLNQSATYADLNDYEAKFGIPSQSFSVELINGGVNDQNPVTAQNGEANLDVQNIIGVSHPLPVTEYITAGSPPFVPNVDEPTPADNQNEPYLPYYEYLLSKPNSELPQVISNSYGDPEETVPEYYAKRVCNLIGLMGLRGISVLESSGDLGVGAGCQSNDGTKSPRFTPVFPGTCPYITAVGGTQAVAPEVAWVASSGGFSDYFPRPWYQEAAIGTYLSAFVAPETIDYYSKFANFSGRGFPDISAHSLTPDYAIYYNGTLSRSGGTSAASPTVAAILALLNDARFRAGKPALGFVNPLLYTIGWVGLNDITLGASDGCNGEDLQTGQPVPGASVIPGAHWNATIGWDPVTGLGTPNFEKLKEIVLAL</sequence>
<evidence type="ECO:0000256" key="2">
    <source>
        <dbReference type="ARBA" id="ARBA00002451"/>
    </source>
</evidence>
<dbReference type="InterPro" id="IPR050819">
    <property type="entry name" value="Tripeptidyl-peptidase_I"/>
</dbReference>
<dbReference type="SMART" id="SM00944">
    <property type="entry name" value="Pro-kuma_activ"/>
    <property type="match status" value="1"/>
</dbReference>
<dbReference type="Gene3D" id="3.40.50.200">
    <property type="entry name" value="Peptidase S8/S53 domain"/>
    <property type="match status" value="1"/>
</dbReference>
<dbReference type="GO" id="GO:0004252">
    <property type="term" value="F:serine-type endopeptidase activity"/>
    <property type="evidence" value="ECO:0007669"/>
    <property type="project" value="UniProtKB-UniRule"/>
</dbReference>
<reference evidence="18 19" key="1">
    <citation type="submission" date="2019-06" db="EMBL/GenBank/DDBJ databases">
        <title>Wine fermentation using esterase from Monascus purpureus.</title>
        <authorList>
            <person name="Geng C."/>
            <person name="Zhang Y."/>
        </authorList>
    </citation>
    <scope>NUCLEOTIDE SEQUENCE [LARGE SCALE GENOMIC DNA]</scope>
    <source>
        <strain evidence="18">HQ1</strain>
    </source>
</reference>
<keyword evidence="7 15" id="KW-0479">Metal-binding</keyword>
<protein>
    <recommendedName>
        <fullName evidence="4">tripeptidyl-peptidase II</fullName>
        <ecNumber evidence="4">3.4.14.10</ecNumber>
    </recommendedName>
</protein>
<gene>
    <name evidence="18" type="primary">SED4</name>
    <name evidence="18" type="ORF">MPDQ_004650</name>
</gene>
<dbReference type="GO" id="GO:0008240">
    <property type="term" value="F:tripeptidyl-peptidase activity"/>
    <property type="evidence" value="ECO:0007669"/>
    <property type="project" value="UniProtKB-EC"/>
</dbReference>
<dbReference type="GO" id="GO:0005576">
    <property type="term" value="C:extracellular region"/>
    <property type="evidence" value="ECO:0007669"/>
    <property type="project" value="UniProtKB-SubCell"/>
</dbReference>
<dbReference type="InterPro" id="IPR000209">
    <property type="entry name" value="Peptidase_S8/S53_dom"/>
</dbReference>
<feature type="binding site" evidence="15">
    <location>
        <position position="535"/>
    </location>
    <ligand>
        <name>Ca(2+)</name>
        <dbReference type="ChEBI" id="CHEBI:29108"/>
    </ligand>
</feature>
<evidence type="ECO:0000256" key="13">
    <source>
        <dbReference type="ARBA" id="ARBA00023145"/>
    </source>
</evidence>
<keyword evidence="6 15" id="KW-0645">Protease</keyword>
<dbReference type="PANTHER" id="PTHR14218:SF34">
    <property type="entry name" value="TRIPEPTIDYL-PEPTIDASE SED4"/>
    <property type="match status" value="1"/>
</dbReference>
<organism evidence="18 19">
    <name type="scientific">Monascus purpureus</name>
    <name type="common">Red mold</name>
    <name type="synonym">Monascus anka</name>
    <dbReference type="NCBI Taxonomy" id="5098"/>
    <lineage>
        <taxon>Eukaryota</taxon>
        <taxon>Fungi</taxon>
        <taxon>Dikarya</taxon>
        <taxon>Ascomycota</taxon>
        <taxon>Pezizomycotina</taxon>
        <taxon>Eurotiomycetes</taxon>
        <taxon>Eurotiomycetidae</taxon>
        <taxon>Eurotiales</taxon>
        <taxon>Aspergillaceae</taxon>
        <taxon>Monascus</taxon>
    </lineage>
</organism>
<dbReference type="GO" id="GO:0046872">
    <property type="term" value="F:metal ion binding"/>
    <property type="evidence" value="ECO:0007669"/>
    <property type="project" value="UniProtKB-UniRule"/>
</dbReference>
<dbReference type="Pfam" id="PF09286">
    <property type="entry name" value="Pro-kuma_activ"/>
    <property type="match status" value="1"/>
</dbReference>
<evidence type="ECO:0000256" key="3">
    <source>
        <dbReference type="ARBA" id="ARBA00004239"/>
    </source>
</evidence>
<dbReference type="OrthoDB" id="409122at2759"/>
<proteinExistence type="predicted"/>
<dbReference type="PROSITE" id="PS00138">
    <property type="entry name" value="SUBTILASE_SER"/>
    <property type="match status" value="1"/>
</dbReference>
<dbReference type="InterPro" id="IPR015366">
    <property type="entry name" value="S53_propep"/>
</dbReference>
<dbReference type="Pfam" id="PF00082">
    <property type="entry name" value="Peptidase_S8"/>
    <property type="match status" value="1"/>
</dbReference>
<feature type="binding site" evidence="15">
    <location>
        <position position="536"/>
    </location>
    <ligand>
        <name>Ca(2+)</name>
        <dbReference type="ChEBI" id="CHEBI:29108"/>
    </ligand>
</feature>
<dbReference type="SUPFAM" id="SSF54897">
    <property type="entry name" value="Protease propeptides/inhibitors"/>
    <property type="match status" value="1"/>
</dbReference>
<dbReference type="EC" id="3.4.14.10" evidence="4"/>
<keyword evidence="10 15" id="KW-0720">Serine protease</keyword>
<comment type="function">
    <text evidence="2">Secreted tripeptidyl-peptidase which degrades proteins at acidic pHs and is involved in virulence.</text>
</comment>
<feature type="active site" description="Charge relay system" evidence="15">
    <location>
        <position position="275"/>
    </location>
</feature>
<comment type="subcellular location">
    <subcellularLocation>
        <location evidence="3">Secreted</location>
        <location evidence="3">Extracellular space</location>
    </subcellularLocation>
</comment>
<comment type="catalytic activity">
    <reaction evidence="1">
        <text>Release of an N-terminal tripeptide from a polypeptide.</text>
        <dbReference type="EC" id="3.4.14.10"/>
    </reaction>
</comment>
<dbReference type="CDD" id="cd11377">
    <property type="entry name" value="Pro-peptidase_S53"/>
    <property type="match status" value="1"/>
</dbReference>
<evidence type="ECO:0000313" key="19">
    <source>
        <dbReference type="Proteomes" id="UP000319663"/>
    </source>
</evidence>